<feature type="transmembrane region" description="Helical" evidence="6">
    <location>
        <begin position="70"/>
        <end position="92"/>
    </location>
</feature>
<dbReference type="InterPro" id="IPR050833">
    <property type="entry name" value="Poly_Biosynth_Transport"/>
</dbReference>
<feature type="transmembrane region" description="Helical" evidence="6">
    <location>
        <begin position="140"/>
        <end position="159"/>
    </location>
</feature>
<feature type="transmembrane region" description="Helical" evidence="6">
    <location>
        <begin position="355"/>
        <end position="374"/>
    </location>
</feature>
<evidence type="ECO:0000313" key="8">
    <source>
        <dbReference type="Proteomes" id="UP001108029"/>
    </source>
</evidence>
<keyword evidence="8" id="KW-1185">Reference proteome</keyword>
<feature type="transmembrane region" description="Helical" evidence="6">
    <location>
        <begin position="38"/>
        <end position="58"/>
    </location>
</feature>
<feature type="transmembrane region" description="Helical" evidence="6">
    <location>
        <begin position="104"/>
        <end position="128"/>
    </location>
</feature>
<dbReference type="AlphaFoldDB" id="A0A9Q3VTF4"/>
<feature type="transmembrane region" description="Helical" evidence="6">
    <location>
        <begin position="279"/>
        <end position="301"/>
    </location>
</feature>
<evidence type="ECO:0008006" key="9">
    <source>
        <dbReference type="Google" id="ProtNLM"/>
    </source>
</evidence>
<evidence type="ECO:0000256" key="4">
    <source>
        <dbReference type="ARBA" id="ARBA00022989"/>
    </source>
</evidence>
<accession>A0A9Q3VTF4</accession>
<organism evidence="7 8">
    <name type="scientific">Streptomyces guryensis</name>
    <dbReference type="NCBI Taxonomy" id="2886947"/>
    <lineage>
        <taxon>Bacteria</taxon>
        <taxon>Bacillati</taxon>
        <taxon>Actinomycetota</taxon>
        <taxon>Actinomycetes</taxon>
        <taxon>Kitasatosporales</taxon>
        <taxon>Streptomycetaceae</taxon>
        <taxon>Streptomyces</taxon>
    </lineage>
</organism>
<feature type="transmembrane region" description="Helical" evidence="6">
    <location>
        <begin position="200"/>
        <end position="223"/>
    </location>
</feature>
<gene>
    <name evidence="7" type="ORF">LJ657_30285</name>
</gene>
<dbReference type="EMBL" id="JAJSBI010000018">
    <property type="protein sequence ID" value="MCD9877837.1"/>
    <property type="molecule type" value="Genomic_DNA"/>
</dbReference>
<comment type="caution">
    <text evidence="7">The sequence shown here is derived from an EMBL/GenBank/DDBJ whole genome shotgun (WGS) entry which is preliminary data.</text>
</comment>
<evidence type="ECO:0000256" key="3">
    <source>
        <dbReference type="ARBA" id="ARBA00022692"/>
    </source>
</evidence>
<evidence type="ECO:0000256" key="1">
    <source>
        <dbReference type="ARBA" id="ARBA00004651"/>
    </source>
</evidence>
<name>A0A9Q3VTF4_9ACTN</name>
<dbReference type="Proteomes" id="UP001108029">
    <property type="component" value="Unassembled WGS sequence"/>
</dbReference>
<feature type="transmembrane region" description="Helical" evidence="6">
    <location>
        <begin position="322"/>
        <end position="343"/>
    </location>
</feature>
<keyword evidence="5 6" id="KW-0472">Membrane</keyword>
<evidence type="ECO:0000256" key="6">
    <source>
        <dbReference type="SAM" id="Phobius"/>
    </source>
</evidence>
<feature type="transmembrane region" description="Helical" evidence="6">
    <location>
        <begin position="244"/>
        <end position="267"/>
    </location>
</feature>
<feature type="transmembrane region" description="Helical" evidence="6">
    <location>
        <begin position="381"/>
        <end position="402"/>
    </location>
</feature>
<feature type="transmembrane region" description="Helical" evidence="6">
    <location>
        <begin position="171"/>
        <end position="194"/>
    </location>
</feature>
<dbReference type="GO" id="GO:0005886">
    <property type="term" value="C:plasma membrane"/>
    <property type="evidence" value="ECO:0007669"/>
    <property type="project" value="UniProtKB-SubCell"/>
</dbReference>
<sequence>MRSPVITRLLKRGPDIGPRRIRSLEIWSLETVVRNGHMLTLSSLLTSLLGALYWAVAAHSYSVDSLGRNYSAVAAMMLLAGVGQLNMANVMIRFTPGAGHRSRRLVAAAYLAACLTTAVLAVGWVLLIPAVSPGLMFLRHPFAACGYVLATIGYAIFVLQDGVLTGLRRPGWVVLENLVFALVKIGFVVLLAFLAATGILWSWALAVVVAIALTNTLLFARFLPRRADAPTDDRADTSRPTGSYIIADYLAALFWLAATASLPIIVLNHLGARQAAYFSLAWLVAFSLYQLNTNMGASLIVEATNDPSRLAAHCKLVLRHTGALLVGGVTLLCVAAPLILRIFGPEYARYGANLLRLTALSALPNIVTVAAVSMCRVQRRLRLLVGILGAVCTLATVLTYVLLPVMGITGVGAAWLLAQTAAAGVLWWRRSSWLPGL</sequence>
<evidence type="ECO:0000256" key="5">
    <source>
        <dbReference type="ARBA" id="ARBA00023136"/>
    </source>
</evidence>
<dbReference type="RefSeq" id="WP_232652026.1">
    <property type="nucleotide sequence ID" value="NZ_JAJSBI010000018.1"/>
</dbReference>
<keyword evidence="2" id="KW-1003">Cell membrane</keyword>
<feature type="transmembrane region" description="Helical" evidence="6">
    <location>
        <begin position="408"/>
        <end position="428"/>
    </location>
</feature>
<proteinExistence type="predicted"/>
<reference evidence="7" key="1">
    <citation type="submission" date="2021-12" db="EMBL/GenBank/DDBJ databases">
        <authorList>
            <person name="Lee J.-H."/>
            <person name="Kim S.-B."/>
        </authorList>
    </citation>
    <scope>NUCLEOTIDE SEQUENCE</scope>
    <source>
        <strain evidence="7">NR30</strain>
    </source>
</reference>
<protein>
    <recommendedName>
        <fullName evidence="9">Membrane protein involved in the export of O-antigen and teichoic acid</fullName>
    </recommendedName>
</protein>
<dbReference type="PANTHER" id="PTHR30250">
    <property type="entry name" value="PST FAMILY PREDICTED COLANIC ACID TRANSPORTER"/>
    <property type="match status" value="1"/>
</dbReference>
<keyword evidence="4 6" id="KW-1133">Transmembrane helix</keyword>
<evidence type="ECO:0000256" key="2">
    <source>
        <dbReference type="ARBA" id="ARBA00022475"/>
    </source>
</evidence>
<dbReference type="PANTHER" id="PTHR30250:SF11">
    <property type="entry name" value="O-ANTIGEN TRANSPORTER-RELATED"/>
    <property type="match status" value="1"/>
</dbReference>
<evidence type="ECO:0000313" key="7">
    <source>
        <dbReference type="EMBL" id="MCD9877837.1"/>
    </source>
</evidence>
<keyword evidence="3 6" id="KW-0812">Transmembrane</keyword>
<comment type="subcellular location">
    <subcellularLocation>
        <location evidence="1">Cell membrane</location>
        <topology evidence="1">Multi-pass membrane protein</topology>
    </subcellularLocation>
</comment>